<proteinExistence type="predicted"/>
<evidence type="ECO:0000256" key="6">
    <source>
        <dbReference type="SAM" id="Phobius"/>
    </source>
</evidence>
<keyword evidence="2" id="KW-1003">Cell membrane</keyword>
<keyword evidence="9" id="KW-1185">Reference proteome</keyword>
<dbReference type="AlphaFoldDB" id="E3DS60"/>
<evidence type="ECO:0000256" key="3">
    <source>
        <dbReference type="ARBA" id="ARBA00022692"/>
    </source>
</evidence>
<accession>E3DS60</accession>
<evidence type="ECO:0000256" key="1">
    <source>
        <dbReference type="ARBA" id="ARBA00004162"/>
    </source>
</evidence>
<reference evidence="8 9" key="2">
    <citation type="journal article" date="2011" name="Stand. Genomic Sci.">
        <title>Complete genome sequence of the extremely halophilic Halanaerobium praevalens type strain (GSL).</title>
        <authorList>
            <person name="Ivanova N."/>
            <person name="Sikorski J."/>
            <person name="Chertkov O."/>
            <person name="Nolan M."/>
            <person name="Lucas S."/>
            <person name="Hammon N."/>
            <person name="Deshpande S."/>
            <person name="Cheng J.F."/>
            <person name="Tapia R."/>
            <person name="Han C."/>
            <person name="Goodwin L."/>
            <person name="Pitluck S."/>
            <person name="Huntemann M."/>
            <person name="Liolios K."/>
            <person name="Pagani I."/>
            <person name="Mavromatis K."/>
            <person name="Ovchinikova G."/>
            <person name="Pati A."/>
            <person name="Chen A."/>
            <person name="Palaniappan K."/>
            <person name="Land M."/>
            <person name="Hauser L."/>
            <person name="Brambilla E.M."/>
            <person name="Kannan K.P."/>
            <person name="Rohde M."/>
            <person name="Tindall B.J."/>
            <person name="Goker M."/>
            <person name="Detter J.C."/>
            <person name="Woyke T."/>
            <person name="Bristow J."/>
            <person name="Eisen J.A."/>
            <person name="Markowitz V."/>
            <person name="Hugenholtz P."/>
            <person name="Kyrpides N.C."/>
            <person name="Klenk H.P."/>
            <person name="Lapidus A."/>
        </authorList>
    </citation>
    <scope>NUCLEOTIDE SEQUENCE [LARGE SCALE GENOMIC DNA]</scope>
    <source>
        <strain evidence="9">ATCC 33744 / DSM 2228 / GSL</strain>
    </source>
</reference>
<name>E3DS60_HALPG</name>
<gene>
    <name evidence="8" type="ordered locus">Hprae_2089</name>
</gene>
<dbReference type="STRING" id="572479.Hprae_2089"/>
<dbReference type="KEGG" id="hpk:Hprae_2089"/>
<dbReference type="InterPro" id="IPR052027">
    <property type="entry name" value="PspC"/>
</dbReference>
<dbReference type="InterPro" id="IPR007168">
    <property type="entry name" value="Phageshock_PspC_N"/>
</dbReference>
<evidence type="ECO:0000259" key="7">
    <source>
        <dbReference type="Pfam" id="PF04024"/>
    </source>
</evidence>
<keyword evidence="5 6" id="KW-0472">Membrane</keyword>
<feature type="transmembrane region" description="Helical" evidence="6">
    <location>
        <begin position="33"/>
        <end position="56"/>
    </location>
</feature>
<evidence type="ECO:0000256" key="4">
    <source>
        <dbReference type="ARBA" id="ARBA00022989"/>
    </source>
</evidence>
<feature type="domain" description="Phage shock protein PspC N-terminal" evidence="7">
    <location>
        <begin position="2"/>
        <end position="58"/>
    </location>
</feature>
<dbReference type="HOGENOM" id="CLU_143433_0_2_9"/>
<evidence type="ECO:0000256" key="5">
    <source>
        <dbReference type="ARBA" id="ARBA00023136"/>
    </source>
</evidence>
<dbReference type="RefSeq" id="WP_014554224.1">
    <property type="nucleotide sequence ID" value="NC_017455.1"/>
</dbReference>
<keyword evidence="3 6" id="KW-0812">Transmembrane</keyword>
<dbReference type="OrthoDB" id="9815286at2"/>
<protein>
    <submittedName>
        <fullName evidence="8">Phage shock protein C, PspC</fullName>
    </submittedName>
</protein>
<dbReference type="eggNOG" id="COG1983">
    <property type="taxonomic scope" value="Bacteria"/>
</dbReference>
<organism evidence="8 9">
    <name type="scientific">Halanaerobium praevalens (strain ATCC 33744 / DSM 2228 / GSL)</name>
    <dbReference type="NCBI Taxonomy" id="572479"/>
    <lineage>
        <taxon>Bacteria</taxon>
        <taxon>Bacillati</taxon>
        <taxon>Bacillota</taxon>
        <taxon>Clostridia</taxon>
        <taxon>Halanaerobiales</taxon>
        <taxon>Halanaerobiaceae</taxon>
        <taxon>Halanaerobium</taxon>
    </lineage>
</organism>
<dbReference type="Proteomes" id="UP000006866">
    <property type="component" value="Chromosome"/>
</dbReference>
<evidence type="ECO:0000313" key="9">
    <source>
        <dbReference type="Proteomes" id="UP000006866"/>
    </source>
</evidence>
<sequence>MKKLYRSRENKKIAGVCGGLAEYFDLDPNLIRIGVFLLVLMSGIGILAYVAAWAIIPERPTHIDVDYDIDSDSAAEDQKQSSNEDKY</sequence>
<reference evidence="9" key="1">
    <citation type="submission" date="2010-10" db="EMBL/GenBank/DDBJ databases">
        <title>The complete genome of Halanaerobium praevalens DSM 2228.</title>
        <authorList>
            <consortium name="US DOE Joint Genome Institute (JGI-PGF)"/>
            <person name="Lucas S."/>
            <person name="Copeland A."/>
            <person name="Lapidus A."/>
            <person name="Glavina del Rio T."/>
            <person name="Dalin E."/>
            <person name="Tice H."/>
            <person name="Bruce D."/>
            <person name="Goodwin L."/>
            <person name="Pitluck S."/>
            <person name="Kyrpides N."/>
            <person name="Mavromatis K."/>
            <person name="Ivanova N."/>
            <person name="Ovchinnikova G."/>
            <person name="Chertkov O."/>
            <person name="Detter J.C."/>
            <person name="Han C."/>
            <person name="Larimer F."/>
            <person name="Land M."/>
            <person name="Hauser L."/>
            <person name="Markowitz V."/>
            <person name="Cheng J.-F."/>
            <person name="Hugenholtz P."/>
            <person name="Woyke T."/>
            <person name="Wu D."/>
            <person name="Tindall B."/>
            <person name="Pomrenke H.G."/>
            <person name="Brambilla E."/>
            <person name="Klenk H.-P."/>
            <person name="Eisen J.A."/>
        </authorList>
    </citation>
    <scope>NUCLEOTIDE SEQUENCE [LARGE SCALE GENOMIC DNA]</scope>
    <source>
        <strain evidence="9">ATCC 33744 / DSM 2228 / GSL</strain>
    </source>
</reference>
<dbReference type="Pfam" id="PF04024">
    <property type="entry name" value="PspC"/>
    <property type="match status" value="1"/>
</dbReference>
<dbReference type="PATRIC" id="fig|572479.3.peg.2127"/>
<dbReference type="GO" id="GO:0005886">
    <property type="term" value="C:plasma membrane"/>
    <property type="evidence" value="ECO:0007669"/>
    <property type="project" value="UniProtKB-SubCell"/>
</dbReference>
<evidence type="ECO:0000313" key="8">
    <source>
        <dbReference type="EMBL" id="ADO78208.1"/>
    </source>
</evidence>
<dbReference type="PANTHER" id="PTHR33885:SF3">
    <property type="entry name" value="PHAGE SHOCK PROTEIN C"/>
    <property type="match status" value="1"/>
</dbReference>
<keyword evidence="4 6" id="KW-1133">Transmembrane helix</keyword>
<evidence type="ECO:0000256" key="2">
    <source>
        <dbReference type="ARBA" id="ARBA00022475"/>
    </source>
</evidence>
<comment type="subcellular location">
    <subcellularLocation>
        <location evidence="1">Cell membrane</location>
        <topology evidence="1">Single-pass membrane protein</topology>
    </subcellularLocation>
</comment>
<dbReference type="EMBL" id="CP002175">
    <property type="protein sequence ID" value="ADO78208.1"/>
    <property type="molecule type" value="Genomic_DNA"/>
</dbReference>
<dbReference type="PANTHER" id="PTHR33885">
    <property type="entry name" value="PHAGE SHOCK PROTEIN C"/>
    <property type="match status" value="1"/>
</dbReference>